<gene>
    <name evidence="2" type="ORF">K444DRAFT_661324</name>
</gene>
<protein>
    <submittedName>
        <fullName evidence="2">Uncharacterized protein</fullName>
    </submittedName>
</protein>
<sequence>MKGFTHILVVSFVAFRSVFAIPAKGNKAANAAASAVAGITRGASTIVMKEVGGVPGNECLTFRNNGEIVDAACVNTSADRQVTPSTSASGADVLLVQRSFDAGFRPDLVGKQACVGFNGTDFKAVDCNASGTQFVSLVGGQLKSGTACQSGHDSAAQLTVDSSGSKCVGVTITTVTPAAP</sequence>
<accession>A0A2J6TJV9</accession>
<keyword evidence="3" id="KW-1185">Reference proteome</keyword>
<reference evidence="2 3" key="1">
    <citation type="submission" date="2016-04" db="EMBL/GenBank/DDBJ databases">
        <title>A degradative enzymes factory behind the ericoid mycorrhizal symbiosis.</title>
        <authorList>
            <consortium name="DOE Joint Genome Institute"/>
            <person name="Martino E."/>
            <person name="Morin E."/>
            <person name="Grelet G."/>
            <person name="Kuo A."/>
            <person name="Kohler A."/>
            <person name="Daghino S."/>
            <person name="Barry K."/>
            <person name="Choi C."/>
            <person name="Cichocki N."/>
            <person name="Clum A."/>
            <person name="Copeland A."/>
            <person name="Hainaut M."/>
            <person name="Haridas S."/>
            <person name="Labutti K."/>
            <person name="Lindquist E."/>
            <person name="Lipzen A."/>
            <person name="Khouja H.-R."/>
            <person name="Murat C."/>
            <person name="Ohm R."/>
            <person name="Olson A."/>
            <person name="Spatafora J."/>
            <person name="Veneault-Fourrey C."/>
            <person name="Henrissat B."/>
            <person name="Grigoriev I."/>
            <person name="Martin F."/>
            <person name="Perotto S."/>
        </authorList>
    </citation>
    <scope>NUCLEOTIDE SEQUENCE [LARGE SCALE GENOMIC DNA]</scope>
    <source>
        <strain evidence="2 3">E</strain>
    </source>
</reference>
<organism evidence="2 3">
    <name type="scientific">Hyaloscypha bicolor E</name>
    <dbReference type="NCBI Taxonomy" id="1095630"/>
    <lineage>
        <taxon>Eukaryota</taxon>
        <taxon>Fungi</taxon>
        <taxon>Dikarya</taxon>
        <taxon>Ascomycota</taxon>
        <taxon>Pezizomycotina</taxon>
        <taxon>Leotiomycetes</taxon>
        <taxon>Helotiales</taxon>
        <taxon>Hyaloscyphaceae</taxon>
        <taxon>Hyaloscypha</taxon>
        <taxon>Hyaloscypha bicolor</taxon>
    </lineage>
</organism>
<dbReference type="AlphaFoldDB" id="A0A2J6TJV9"/>
<dbReference type="RefSeq" id="XP_024740209.1">
    <property type="nucleotide sequence ID" value="XM_024886573.1"/>
</dbReference>
<dbReference type="OrthoDB" id="2986744at2759"/>
<evidence type="ECO:0000313" key="3">
    <source>
        <dbReference type="Proteomes" id="UP000235371"/>
    </source>
</evidence>
<dbReference type="EMBL" id="KZ613782">
    <property type="protein sequence ID" value="PMD63305.1"/>
    <property type="molecule type" value="Genomic_DNA"/>
</dbReference>
<evidence type="ECO:0000313" key="2">
    <source>
        <dbReference type="EMBL" id="PMD63305.1"/>
    </source>
</evidence>
<dbReference type="Proteomes" id="UP000235371">
    <property type="component" value="Unassembled WGS sequence"/>
</dbReference>
<dbReference type="GeneID" id="36594650"/>
<feature type="signal peptide" evidence="1">
    <location>
        <begin position="1"/>
        <end position="20"/>
    </location>
</feature>
<proteinExistence type="predicted"/>
<name>A0A2J6TJV9_9HELO</name>
<keyword evidence="1" id="KW-0732">Signal</keyword>
<feature type="chain" id="PRO_5014344875" evidence="1">
    <location>
        <begin position="21"/>
        <end position="180"/>
    </location>
</feature>
<dbReference type="InParanoid" id="A0A2J6TJV9"/>
<evidence type="ECO:0000256" key="1">
    <source>
        <dbReference type="SAM" id="SignalP"/>
    </source>
</evidence>